<organism evidence="1 2">
    <name type="scientific">Limosa lapponica baueri</name>
    <dbReference type="NCBI Taxonomy" id="1758121"/>
    <lineage>
        <taxon>Eukaryota</taxon>
        <taxon>Metazoa</taxon>
        <taxon>Chordata</taxon>
        <taxon>Craniata</taxon>
        <taxon>Vertebrata</taxon>
        <taxon>Euteleostomi</taxon>
        <taxon>Archelosauria</taxon>
        <taxon>Archosauria</taxon>
        <taxon>Dinosauria</taxon>
        <taxon>Saurischia</taxon>
        <taxon>Theropoda</taxon>
        <taxon>Coelurosauria</taxon>
        <taxon>Aves</taxon>
        <taxon>Neognathae</taxon>
        <taxon>Neoaves</taxon>
        <taxon>Charadriiformes</taxon>
        <taxon>Scolopacidae</taxon>
        <taxon>Limosa</taxon>
    </lineage>
</organism>
<reference evidence="2" key="1">
    <citation type="submission" date="2017-11" db="EMBL/GenBank/DDBJ databases">
        <authorList>
            <person name="Lima N.C."/>
            <person name="Parody-Merino A.M."/>
            <person name="Battley P.F."/>
            <person name="Fidler A.E."/>
            <person name="Prosdocimi F."/>
        </authorList>
    </citation>
    <scope>NUCLEOTIDE SEQUENCE [LARGE SCALE GENOMIC DNA]</scope>
</reference>
<keyword evidence="2" id="KW-1185">Reference proteome</keyword>
<evidence type="ECO:0000313" key="1">
    <source>
        <dbReference type="EMBL" id="PKU27811.1"/>
    </source>
</evidence>
<name>A0A2I0T209_LIMLA</name>
<proteinExistence type="predicted"/>
<accession>A0A2I0T209</accession>
<evidence type="ECO:0000313" key="2">
    <source>
        <dbReference type="Proteomes" id="UP000233556"/>
    </source>
</evidence>
<dbReference type="EMBL" id="KZ524256">
    <property type="protein sequence ID" value="PKU27811.1"/>
    <property type="molecule type" value="Genomic_DNA"/>
</dbReference>
<dbReference type="AlphaFoldDB" id="A0A2I0T209"/>
<dbReference type="Proteomes" id="UP000233556">
    <property type="component" value="Unassembled WGS sequence"/>
</dbReference>
<reference evidence="2" key="2">
    <citation type="submission" date="2017-12" db="EMBL/GenBank/DDBJ databases">
        <title>Genome sequence of the Bar-tailed Godwit (Limosa lapponica baueri).</title>
        <authorList>
            <person name="Lima N.C.B."/>
            <person name="Parody-Merino A.M."/>
            <person name="Battley P.F."/>
            <person name="Fidler A.E."/>
            <person name="Prosdocimi F."/>
        </authorList>
    </citation>
    <scope>NUCLEOTIDE SEQUENCE [LARGE SCALE GENOMIC DNA]</scope>
</reference>
<gene>
    <name evidence="1" type="ORF">llap_21885</name>
</gene>
<sequence>MKGWEADSFEKPINDPKSAAYCCPPETSPNFRLYGIKLVAKIRICVYKLAHLSNVTPLTAARETERGKPAGNRLLPNYRCLGSPIDSAALDILQDS</sequence>
<protein>
    <submittedName>
        <fullName evidence="1">Uncharacterized protein</fullName>
    </submittedName>
</protein>